<dbReference type="AlphaFoldDB" id="A0A9J5ZPV1"/>
<keyword evidence="6" id="KW-1133">Transmembrane helix</keyword>
<dbReference type="SUPFAM" id="SSF52058">
    <property type="entry name" value="L domain-like"/>
    <property type="match status" value="1"/>
</dbReference>
<keyword evidence="5" id="KW-0677">Repeat</keyword>
<name>A0A9J5ZPV1_SOLCO</name>
<protein>
    <recommendedName>
        <fullName evidence="9">Leucine-rich repeat-containing N-terminal plant-type domain-containing protein</fullName>
    </recommendedName>
</protein>
<evidence type="ECO:0000256" key="7">
    <source>
        <dbReference type="ARBA" id="ARBA00023136"/>
    </source>
</evidence>
<evidence type="ECO:0000256" key="4">
    <source>
        <dbReference type="ARBA" id="ARBA00022729"/>
    </source>
</evidence>
<evidence type="ECO:0000256" key="3">
    <source>
        <dbReference type="ARBA" id="ARBA00022692"/>
    </source>
</evidence>
<dbReference type="Proteomes" id="UP000824120">
    <property type="component" value="Chromosome 3"/>
</dbReference>
<dbReference type="Gene3D" id="3.80.10.10">
    <property type="entry name" value="Ribonuclease Inhibitor"/>
    <property type="match status" value="1"/>
</dbReference>
<keyword evidence="7" id="KW-0472">Membrane</keyword>
<sequence length="162" mass="18160">MFVINPFASTFEECEGLSPKTLSWNTSANCCSWDGVYCDETTSEVIELDLRCSQLQGNLTYLDLSYSTFTGQIPSEISNFSKLHSLRIHCYSTGLTLGQLLKNLTQLRELELSNMGIASTIPPNFSSYLTTLHLPGTQLYGILPERVFHLPNLRLLDLSRNS</sequence>
<evidence type="ECO:0000256" key="8">
    <source>
        <dbReference type="ARBA" id="ARBA00023180"/>
    </source>
</evidence>
<evidence type="ECO:0000259" key="9">
    <source>
        <dbReference type="Pfam" id="PF08263"/>
    </source>
</evidence>
<dbReference type="InterPro" id="IPR013210">
    <property type="entry name" value="LRR_N_plant-typ"/>
</dbReference>
<dbReference type="Pfam" id="PF00560">
    <property type="entry name" value="LRR_1"/>
    <property type="match status" value="2"/>
</dbReference>
<organism evidence="10 11">
    <name type="scientific">Solanum commersonii</name>
    <name type="common">Commerson's wild potato</name>
    <name type="synonym">Commerson's nightshade</name>
    <dbReference type="NCBI Taxonomy" id="4109"/>
    <lineage>
        <taxon>Eukaryota</taxon>
        <taxon>Viridiplantae</taxon>
        <taxon>Streptophyta</taxon>
        <taxon>Embryophyta</taxon>
        <taxon>Tracheophyta</taxon>
        <taxon>Spermatophyta</taxon>
        <taxon>Magnoliopsida</taxon>
        <taxon>eudicotyledons</taxon>
        <taxon>Gunneridae</taxon>
        <taxon>Pentapetalae</taxon>
        <taxon>asterids</taxon>
        <taxon>lamiids</taxon>
        <taxon>Solanales</taxon>
        <taxon>Solanaceae</taxon>
        <taxon>Solanoideae</taxon>
        <taxon>Solaneae</taxon>
        <taxon>Solanum</taxon>
    </lineage>
</organism>
<dbReference type="GO" id="GO:0016020">
    <property type="term" value="C:membrane"/>
    <property type="evidence" value="ECO:0007669"/>
    <property type="project" value="UniProtKB-SubCell"/>
</dbReference>
<reference evidence="10 11" key="1">
    <citation type="submission" date="2020-09" db="EMBL/GenBank/DDBJ databases">
        <title>De no assembly of potato wild relative species, Solanum commersonii.</title>
        <authorList>
            <person name="Cho K."/>
        </authorList>
    </citation>
    <scope>NUCLEOTIDE SEQUENCE [LARGE SCALE GENOMIC DNA]</scope>
    <source>
        <strain evidence="10">LZ3.2</strain>
        <tissue evidence="10">Leaf</tissue>
    </source>
</reference>
<comment type="subcellular location">
    <subcellularLocation>
        <location evidence="1">Membrane</location>
        <topology evidence="1">Single-pass type I membrane protein</topology>
    </subcellularLocation>
</comment>
<dbReference type="GO" id="GO:0050832">
    <property type="term" value="P:defense response to fungus"/>
    <property type="evidence" value="ECO:0007669"/>
    <property type="project" value="UniProtKB-ARBA"/>
</dbReference>
<keyword evidence="11" id="KW-1185">Reference proteome</keyword>
<keyword evidence="4" id="KW-0732">Signal</keyword>
<evidence type="ECO:0000256" key="2">
    <source>
        <dbReference type="ARBA" id="ARBA00022614"/>
    </source>
</evidence>
<feature type="domain" description="Leucine-rich repeat-containing N-terminal plant-type" evidence="9">
    <location>
        <begin position="19"/>
        <end position="39"/>
    </location>
</feature>
<evidence type="ECO:0000256" key="1">
    <source>
        <dbReference type="ARBA" id="ARBA00004479"/>
    </source>
</evidence>
<dbReference type="Pfam" id="PF08263">
    <property type="entry name" value="LRRNT_2"/>
    <property type="match status" value="1"/>
</dbReference>
<keyword evidence="8" id="KW-0325">Glycoprotein</keyword>
<evidence type="ECO:0000256" key="5">
    <source>
        <dbReference type="ARBA" id="ARBA00022737"/>
    </source>
</evidence>
<gene>
    <name evidence="10" type="ORF">H5410_014024</name>
</gene>
<dbReference type="InterPro" id="IPR046956">
    <property type="entry name" value="RLP23-like"/>
</dbReference>
<evidence type="ECO:0000256" key="6">
    <source>
        <dbReference type="ARBA" id="ARBA00022989"/>
    </source>
</evidence>
<keyword evidence="3" id="KW-0812">Transmembrane</keyword>
<dbReference type="PANTHER" id="PTHR48061">
    <property type="entry name" value="LEUCINE-RICH REPEAT RECEPTOR PROTEIN KINASE EMS1-LIKE-RELATED"/>
    <property type="match status" value="1"/>
</dbReference>
<proteinExistence type="predicted"/>
<comment type="caution">
    <text evidence="10">The sequence shown here is derived from an EMBL/GenBank/DDBJ whole genome shotgun (WGS) entry which is preliminary data.</text>
</comment>
<accession>A0A9J5ZPV1</accession>
<evidence type="ECO:0000313" key="11">
    <source>
        <dbReference type="Proteomes" id="UP000824120"/>
    </source>
</evidence>
<dbReference type="PANTHER" id="PTHR48061:SF10">
    <property type="entry name" value="LEUCINE-RICH REPEAT-CONTAINING N-TERMINAL PLANT-TYPE DOMAIN-CONTAINING PROTEIN"/>
    <property type="match status" value="1"/>
</dbReference>
<keyword evidence="2" id="KW-0433">Leucine-rich repeat</keyword>
<dbReference type="EMBL" id="JACXVP010000003">
    <property type="protein sequence ID" value="KAG5614200.1"/>
    <property type="molecule type" value="Genomic_DNA"/>
</dbReference>
<evidence type="ECO:0000313" key="10">
    <source>
        <dbReference type="EMBL" id="KAG5614200.1"/>
    </source>
</evidence>
<dbReference type="InterPro" id="IPR032675">
    <property type="entry name" value="LRR_dom_sf"/>
</dbReference>
<dbReference type="OrthoDB" id="1394818at2759"/>
<dbReference type="InterPro" id="IPR001611">
    <property type="entry name" value="Leu-rich_rpt"/>
</dbReference>